<dbReference type="EMBL" id="LCTW02000037">
    <property type="protein sequence ID" value="KXX81334.1"/>
    <property type="molecule type" value="Genomic_DNA"/>
</dbReference>
<feature type="compositionally biased region" description="Low complexity" evidence="1">
    <location>
        <begin position="423"/>
        <end position="447"/>
    </location>
</feature>
<feature type="compositionally biased region" description="Polar residues" evidence="1">
    <location>
        <begin position="448"/>
        <end position="460"/>
    </location>
</feature>
<feature type="compositionally biased region" description="Polar residues" evidence="1">
    <location>
        <begin position="190"/>
        <end position="210"/>
    </location>
</feature>
<feature type="region of interest" description="Disordered" evidence="1">
    <location>
        <begin position="326"/>
        <end position="467"/>
    </location>
</feature>
<evidence type="ECO:0000256" key="1">
    <source>
        <dbReference type="SAM" id="MobiDB-lite"/>
    </source>
</evidence>
<feature type="region of interest" description="Disordered" evidence="1">
    <location>
        <begin position="499"/>
        <end position="547"/>
    </location>
</feature>
<keyword evidence="3" id="KW-1185">Reference proteome</keyword>
<feature type="region of interest" description="Disordered" evidence="1">
    <location>
        <begin position="572"/>
        <end position="604"/>
    </location>
</feature>
<feature type="region of interest" description="Disordered" evidence="1">
    <location>
        <begin position="1"/>
        <end position="73"/>
    </location>
</feature>
<feature type="compositionally biased region" description="Basic residues" evidence="1">
    <location>
        <begin position="368"/>
        <end position="380"/>
    </location>
</feature>
<dbReference type="AlphaFoldDB" id="A0A175WEM2"/>
<feature type="compositionally biased region" description="Low complexity" evidence="1">
    <location>
        <begin position="326"/>
        <end position="335"/>
    </location>
</feature>
<organism evidence="2 3">
    <name type="scientific">Madurella mycetomatis</name>
    <dbReference type="NCBI Taxonomy" id="100816"/>
    <lineage>
        <taxon>Eukaryota</taxon>
        <taxon>Fungi</taxon>
        <taxon>Dikarya</taxon>
        <taxon>Ascomycota</taxon>
        <taxon>Pezizomycotina</taxon>
        <taxon>Sordariomycetes</taxon>
        <taxon>Sordariomycetidae</taxon>
        <taxon>Sordariales</taxon>
        <taxon>Sordariales incertae sedis</taxon>
        <taxon>Madurella</taxon>
    </lineage>
</organism>
<feature type="compositionally biased region" description="Polar residues" evidence="1">
    <location>
        <begin position="133"/>
        <end position="145"/>
    </location>
</feature>
<feature type="compositionally biased region" description="Low complexity" evidence="1">
    <location>
        <begin position="180"/>
        <end position="189"/>
    </location>
</feature>
<evidence type="ECO:0000313" key="3">
    <source>
        <dbReference type="Proteomes" id="UP000078237"/>
    </source>
</evidence>
<gene>
    <name evidence="2" type="ORF">MMYC01_201458</name>
</gene>
<feature type="compositionally biased region" description="Low complexity" evidence="1">
    <location>
        <begin position="157"/>
        <end position="167"/>
    </location>
</feature>
<dbReference type="OrthoDB" id="5339332at2759"/>
<proteinExistence type="predicted"/>
<dbReference type="Proteomes" id="UP000078237">
    <property type="component" value="Unassembled WGS sequence"/>
</dbReference>
<dbReference type="STRING" id="100816.A0A175WEM2"/>
<feature type="compositionally biased region" description="Pro residues" evidence="1">
    <location>
        <begin position="51"/>
        <end position="65"/>
    </location>
</feature>
<protein>
    <submittedName>
        <fullName evidence="2">Uncharacterized protein</fullName>
    </submittedName>
</protein>
<accession>A0A175WEM2</accession>
<feature type="region of interest" description="Disordered" evidence="1">
    <location>
        <begin position="86"/>
        <end position="264"/>
    </location>
</feature>
<feature type="compositionally biased region" description="Basic and acidic residues" evidence="1">
    <location>
        <begin position="536"/>
        <end position="547"/>
    </location>
</feature>
<dbReference type="VEuPathDB" id="FungiDB:MMYC01_201458"/>
<name>A0A175WEM2_9PEZI</name>
<evidence type="ECO:0000313" key="2">
    <source>
        <dbReference type="EMBL" id="KXX81334.1"/>
    </source>
</evidence>
<reference evidence="2 3" key="1">
    <citation type="journal article" date="2016" name="Genome Announc.">
        <title>Genome Sequence of Madurella mycetomatis mm55, Isolated from a Human Mycetoma Case in Sudan.</title>
        <authorList>
            <person name="Smit S."/>
            <person name="Derks M.F."/>
            <person name="Bervoets S."/>
            <person name="Fahal A."/>
            <person name="van Leeuwen W."/>
            <person name="van Belkum A."/>
            <person name="van de Sande W.W."/>
        </authorList>
    </citation>
    <scope>NUCLEOTIDE SEQUENCE [LARGE SCALE GENOMIC DNA]</scope>
    <source>
        <strain evidence="3">mm55</strain>
    </source>
</reference>
<feature type="compositionally biased region" description="Basic and acidic residues" evidence="1">
    <location>
        <begin position="213"/>
        <end position="236"/>
    </location>
</feature>
<comment type="caution">
    <text evidence="2">The sequence shown here is derived from an EMBL/GenBank/DDBJ whole genome shotgun (WGS) entry which is preliminary data.</text>
</comment>
<feature type="compositionally biased region" description="Polar residues" evidence="1">
    <location>
        <begin position="13"/>
        <end position="23"/>
    </location>
</feature>
<sequence length="604" mass="63983">MDSRDVKAVATVAASTEQPSSSLLLGGEEGDRSPSPGPTTRIPELSRISPSRPPSPTAAPSPETSPKPRSTFLPISFSPIFFQRSNAPSASVARSTAEGKPVPLADTTTAHRTSALQKLNSTYPSVVRRHQYAESTGAQSSTYSQPVLVRTYSGPPSSQGARSARQSSRTRHSSKRVPLPSSSTPGSSGFASQPIQPTLSDIGVGTTSSINHHRTESNGADGRRVSMPRPYKDKKGSSSSTSSKLPLPWPWYSTSSRQEPEEAKLPPLEAFSFKSFMADMQARDGDNGIGADLDRIAEICARSRYSLSNQYEVHVAPHGSGASFVSGAGSSYASAPHRKKGHGRNNSQGVTGPTLQAITSVDESSARSHPRRKNGGRRRSVAYGTLETIMSSSRSSDEDKSKKKSAAALASEIRGRAARKTGYHATASGSGSATASASTGNGGSTDADSQQQVSTNTPNSRLARKKSASFATAIMDSGRSSSPSSHPTPAWALLSEPAMPQTSNSHLGVRTATGPPTDMESSIPRTSPPALAEPQSRQRESRFTTDHVADSQGSVLNAASSWSTWIPWRMAGQSSQTQAGAEGSLRQLLRHHHYHQPTREGEER</sequence>
<feature type="compositionally biased region" description="Polar residues" evidence="1">
    <location>
        <begin position="106"/>
        <end position="124"/>
    </location>
</feature>
<feature type="compositionally biased region" description="Polar residues" evidence="1">
    <location>
        <begin position="344"/>
        <end position="363"/>
    </location>
</feature>